<dbReference type="EMBL" id="ABDG02000026">
    <property type="protein sequence ID" value="EHK43343.1"/>
    <property type="molecule type" value="Genomic_DNA"/>
</dbReference>
<dbReference type="HOGENOM" id="CLU_1839880_0_0_1"/>
<dbReference type="KEGG" id="tatv:25781941"/>
<organism evidence="2 3">
    <name type="scientific">Hypocrea atroviridis (strain ATCC 20476 / IMI 206040)</name>
    <name type="common">Trichoderma atroviride</name>
    <dbReference type="NCBI Taxonomy" id="452589"/>
    <lineage>
        <taxon>Eukaryota</taxon>
        <taxon>Fungi</taxon>
        <taxon>Dikarya</taxon>
        <taxon>Ascomycota</taxon>
        <taxon>Pezizomycotina</taxon>
        <taxon>Sordariomycetes</taxon>
        <taxon>Hypocreomycetidae</taxon>
        <taxon>Hypocreales</taxon>
        <taxon>Hypocreaceae</taxon>
        <taxon>Trichoderma</taxon>
    </lineage>
</organism>
<comment type="caution">
    <text evidence="2">The sequence shown here is derived from an EMBL/GenBank/DDBJ whole genome shotgun (WGS) entry which is preliminary data.</text>
</comment>
<sequence length="140" mass="15632">MKNAEEVNNAAEKERMARWCKLWCLGRDDRRPTRSSDFDRICAGRSVVPLQFRPPSLVFSSESSPGRSDAGKSDPVVEFGEKCTDGGGLVCGRGERKKKRSQDRGPRRRGLRTQRKHGELTAVWGNTKLRSEAASKALGR</sequence>
<proteinExistence type="predicted"/>
<dbReference type="OrthoDB" id="10628160at2759"/>
<evidence type="ECO:0000256" key="1">
    <source>
        <dbReference type="SAM" id="MobiDB-lite"/>
    </source>
</evidence>
<gene>
    <name evidence="2" type="ORF">TRIATDRAFT_301201</name>
</gene>
<dbReference type="AlphaFoldDB" id="G9P1K9"/>
<dbReference type="GeneID" id="25781941"/>
<keyword evidence="3" id="KW-1185">Reference proteome</keyword>
<evidence type="ECO:0000313" key="3">
    <source>
        <dbReference type="Proteomes" id="UP000005426"/>
    </source>
</evidence>
<feature type="compositionally biased region" description="Basic residues" evidence="1">
    <location>
        <begin position="95"/>
        <end position="115"/>
    </location>
</feature>
<name>G9P1K9_HYPAI</name>
<dbReference type="Proteomes" id="UP000005426">
    <property type="component" value="Unassembled WGS sequence"/>
</dbReference>
<reference evidence="2 3" key="1">
    <citation type="journal article" date="2011" name="Genome Biol.">
        <title>Comparative genome sequence analysis underscores mycoparasitism as the ancestral life style of Trichoderma.</title>
        <authorList>
            <person name="Kubicek C.P."/>
            <person name="Herrera-Estrella A."/>
            <person name="Seidl-Seiboth V."/>
            <person name="Martinez D.A."/>
            <person name="Druzhinina I.S."/>
            <person name="Thon M."/>
            <person name="Zeilinger S."/>
            <person name="Casas-Flores S."/>
            <person name="Horwitz B.A."/>
            <person name="Mukherjee P.K."/>
            <person name="Mukherjee M."/>
            <person name="Kredics L."/>
            <person name="Alcaraz L.D."/>
            <person name="Aerts A."/>
            <person name="Antal Z."/>
            <person name="Atanasova L."/>
            <person name="Cervantes-Badillo M.G."/>
            <person name="Challacombe J."/>
            <person name="Chertkov O."/>
            <person name="McCluskey K."/>
            <person name="Coulpier F."/>
            <person name="Deshpande N."/>
            <person name="von Doehren H."/>
            <person name="Ebbole D.J."/>
            <person name="Esquivel-Naranjo E.U."/>
            <person name="Fekete E."/>
            <person name="Flipphi M."/>
            <person name="Glaser F."/>
            <person name="Gomez-Rodriguez E.Y."/>
            <person name="Gruber S."/>
            <person name="Han C."/>
            <person name="Henrissat B."/>
            <person name="Hermosa R."/>
            <person name="Hernandez-Onate M."/>
            <person name="Karaffa L."/>
            <person name="Kosti I."/>
            <person name="Le Crom S."/>
            <person name="Lindquist E."/>
            <person name="Lucas S."/>
            <person name="Luebeck M."/>
            <person name="Luebeck P.S."/>
            <person name="Margeot A."/>
            <person name="Metz B."/>
            <person name="Misra M."/>
            <person name="Nevalainen H."/>
            <person name="Omann M."/>
            <person name="Packer N."/>
            <person name="Perrone G."/>
            <person name="Uresti-Rivera E.E."/>
            <person name="Salamov A."/>
            <person name="Schmoll M."/>
            <person name="Seiboth B."/>
            <person name="Shapiro H."/>
            <person name="Sukno S."/>
            <person name="Tamayo-Ramos J.A."/>
            <person name="Tisch D."/>
            <person name="Wiest A."/>
            <person name="Wilkinson H.H."/>
            <person name="Zhang M."/>
            <person name="Coutinho P.M."/>
            <person name="Kenerley C.M."/>
            <person name="Monte E."/>
            <person name="Baker S.E."/>
            <person name="Grigoriev I.V."/>
        </authorList>
    </citation>
    <scope>NUCLEOTIDE SEQUENCE [LARGE SCALE GENOMIC DNA]</scope>
    <source>
        <strain evidence="3">ATCC 20476 / IMI 206040</strain>
    </source>
</reference>
<feature type="region of interest" description="Disordered" evidence="1">
    <location>
        <begin position="53"/>
        <end position="126"/>
    </location>
</feature>
<accession>G9P1K9</accession>
<protein>
    <submittedName>
        <fullName evidence="2">Uncharacterized protein</fullName>
    </submittedName>
</protein>
<evidence type="ECO:0000313" key="2">
    <source>
        <dbReference type="EMBL" id="EHK43343.1"/>
    </source>
</evidence>
<feature type="non-terminal residue" evidence="2">
    <location>
        <position position="140"/>
    </location>
</feature>